<comment type="caution">
    <text evidence="2">The sequence shown here is derived from an EMBL/GenBank/DDBJ whole genome shotgun (WGS) entry which is preliminary data.</text>
</comment>
<dbReference type="GeneID" id="85364027"/>
<name>A0AA39J2F3_ARMTA</name>
<dbReference type="RefSeq" id="XP_060321823.1">
    <property type="nucleotide sequence ID" value="XM_060480479.1"/>
</dbReference>
<dbReference type="AlphaFoldDB" id="A0AA39J2F3"/>
<accession>A0AA39J2F3</accession>
<keyword evidence="1" id="KW-1133">Transmembrane helix</keyword>
<evidence type="ECO:0000313" key="3">
    <source>
        <dbReference type="Proteomes" id="UP001175211"/>
    </source>
</evidence>
<evidence type="ECO:0000313" key="2">
    <source>
        <dbReference type="EMBL" id="KAK0434858.1"/>
    </source>
</evidence>
<evidence type="ECO:0000256" key="1">
    <source>
        <dbReference type="SAM" id="Phobius"/>
    </source>
</evidence>
<organism evidence="2 3">
    <name type="scientific">Armillaria tabescens</name>
    <name type="common">Ringless honey mushroom</name>
    <name type="synonym">Agaricus tabescens</name>
    <dbReference type="NCBI Taxonomy" id="1929756"/>
    <lineage>
        <taxon>Eukaryota</taxon>
        <taxon>Fungi</taxon>
        <taxon>Dikarya</taxon>
        <taxon>Basidiomycota</taxon>
        <taxon>Agaricomycotina</taxon>
        <taxon>Agaricomycetes</taxon>
        <taxon>Agaricomycetidae</taxon>
        <taxon>Agaricales</taxon>
        <taxon>Marasmiineae</taxon>
        <taxon>Physalacriaceae</taxon>
        <taxon>Desarmillaria</taxon>
    </lineage>
</organism>
<proteinExistence type="predicted"/>
<dbReference type="Proteomes" id="UP001175211">
    <property type="component" value="Unassembled WGS sequence"/>
</dbReference>
<reference evidence="2" key="1">
    <citation type="submission" date="2023-06" db="EMBL/GenBank/DDBJ databases">
        <authorList>
            <consortium name="Lawrence Berkeley National Laboratory"/>
            <person name="Ahrendt S."/>
            <person name="Sahu N."/>
            <person name="Indic B."/>
            <person name="Wong-Bajracharya J."/>
            <person name="Merenyi Z."/>
            <person name="Ke H.-M."/>
            <person name="Monk M."/>
            <person name="Kocsube S."/>
            <person name="Drula E."/>
            <person name="Lipzen A."/>
            <person name="Balint B."/>
            <person name="Henrissat B."/>
            <person name="Andreopoulos B."/>
            <person name="Martin F.M."/>
            <person name="Harder C.B."/>
            <person name="Rigling D."/>
            <person name="Ford K.L."/>
            <person name="Foster G.D."/>
            <person name="Pangilinan J."/>
            <person name="Papanicolaou A."/>
            <person name="Barry K."/>
            <person name="LaButti K."/>
            <person name="Viragh M."/>
            <person name="Koriabine M."/>
            <person name="Yan M."/>
            <person name="Riley R."/>
            <person name="Champramary S."/>
            <person name="Plett K.L."/>
            <person name="Tsai I.J."/>
            <person name="Slot J."/>
            <person name="Sipos G."/>
            <person name="Plett J."/>
            <person name="Nagy L.G."/>
            <person name="Grigoriev I.V."/>
        </authorList>
    </citation>
    <scope>NUCLEOTIDE SEQUENCE</scope>
    <source>
        <strain evidence="2">CCBAS 213</strain>
    </source>
</reference>
<feature type="transmembrane region" description="Helical" evidence="1">
    <location>
        <begin position="12"/>
        <end position="32"/>
    </location>
</feature>
<keyword evidence="1" id="KW-0812">Transmembrane</keyword>
<keyword evidence="1" id="KW-0472">Membrane</keyword>
<sequence>MSTGRLQCTTTIDFWISANVSAAVCLFSVALVKPRKSNITVWYLYEEEKEAVGSRYRWSFRLHFSEMGAGAQSVIVEPVAWVIGGEFKDFSLWNYVKNVGILILLHNDGAFKQNTKVYRLEQGATWFSEALTFPRRVKYRPVAAYNTKNQGHFSMPVVDINYGYNSGVGGRKNHQPSGPRGRGRMTWNIL</sequence>
<dbReference type="EMBL" id="JAUEPS010000169">
    <property type="protein sequence ID" value="KAK0434858.1"/>
    <property type="molecule type" value="Genomic_DNA"/>
</dbReference>
<keyword evidence="3" id="KW-1185">Reference proteome</keyword>
<gene>
    <name evidence="2" type="ORF">EV420DRAFT_1754287</name>
</gene>
<protein>
    <submittedName>
        <fullName evidence="2">Uncharacterized protein</fullName>
    </submittedName>
</protein>